<dbReference type="GO" id="GO:0004534">
    <property type="term" value="F:5'-3' RNA exonuclease activity"/>
    <property type="evidence" value="ECO:0007669"/>
    <property type="project" value="TreeGrafter"/>
</dbReference>
<accession>A0AAU8HPY2</accession>
<sequence length="342" mass="38978">MYTYRGNIHVHSTLSDGTKSVDEIAEIANKANLDFVCITDHSCFDFDKTGYYDDLLLIMGTELNKKKHHYLALGINEEVKEDCDNPQSVINKVKEQNGVGIIAHPCEKGSKIMFNGANFPWTDWEVDGYDGIEVWNYCSQWKDGISSKIQALKNLLFTPYKPITGPCPESMRIFDKVSQKRKVFAIAGTDIHSPKIGIWEILSYKQLFNALNNYVITDEKLPKDANKAEWIILDSIKRGRSYFAFEVYQKAEGFKYFIQSEKDKQVHSIGSELQLAQGLTADIKLPENKKADIYLIKNGSTFSKLMETSEASVSITDCGVYRVEVWLGKSPWIFSNNIYIRE</sequence>
<gene>
    <name evidence="2" type="ORF">PRVXH_001555</name>
</gene>
<dbReference type="SUPFAM" id="SSF89550">
    <property type="entry name" value="PHP domain-like"/>
    <property type="match status" value="1"/>
</dbReference>
<dbReference type="SMART" id="SM00481">
    <property type="entry name" value="POLIIIAc"/>
    <property type="match status" value="1"/>
</dbReference>
<dbReference type="NCBIfam" id="NF038032">
    <property type="entry name" value="CehA_McbA_metalo"/>
    <property type="match status" value="1"/>
</dbReference>
<reference evidence="2" key="2">
    <citation type="submission" date="2024-06" db="EMBL/GenBank/DDBJ databases">
        <authorList>
            <person name="Petrova K.O."/>
            <person name="Toshchakov S.V."/>
            <person name="Boltjanskaja Y.V."/>
            <person name="Kevbrin V.V."/>
        </authorList>
    </citation>
    <scope>NUCLEOTIDE SEQUENCE</scope>
    <source>
        <strain evidence="2">Z-710</strain>
    </source>
</reference>
<dbReference type="Gene3D" id="3.20.20.140">
    <property type="entry name" value="Metal-dependent hydrolases"/>
    <property type="match status" value="1"/>
</dbReference>
<feature type="domain" description="Polymerase/histidinol phosphatase N-terminal" evidence="1">
    <location>
        <begin position="6"/>
        <end position="67"/>
    </location>
</feature>
<organism evidence="2">
    <name type="scientific">Proteinivorax hydrogeniformans</name>
    <dbReference type="NCBI Taxonomy" id="1826727"/>
    <lineage>
        <taxon>Bacteria</taxon>
        <taxon>Bacillati</taxon>
        <taxon>Bacillota</taxon>
        <taxon>Clostridia</taxon>
        <taxon>Eubacteriales</taxon>
        <taxon>Proteinivoracaceae</taxon>
        <taxon>Proteinivorax</taxon>
    </lineage>
</organism>
<dbReference type="RefSeq" id="WP_353892225.1">
    <property type="nucleotide sequence ID" value="NZ_CP159485.1"/>
</dbReference>
<reference evidence="2" key="1">
    <citation type="journal article" date="2018" name="Antonie Van Leeuwenhoek">
        <title>Proteinivorax hydrogeniformans sp. nov., an anaerobic, haloalkaliphilic bacterium fermenting proteinaceous compounds with high hydrogen production.</title>
        <authorList>
            <person name="Boltyanskaya Y."/>
            <person name="Detkova E."/>
            <person name="Pimenov N."/>
            <person name="Kevbrin V."/>
        </authorList>
    </citation>
    <scope>NUCLEOTIDE SEQUENCE</scope>
    <source>
        <strain evidence="2">Z-710</strain>
    </source>
</reference>
<dbReference type="AlphaFoldDB" id="A0AAU8HPY2"/>
<dbReference type="PANTHER" id="PTHR42924">
    <property type="entry name" value="EXONUCLEASE"/>
    <property type="match status" value="1"/>
</dbReference>
<dbReference type="InterPro" id="IPR016195">
    <property type="entry name" value="Pol/histidinol_Pase-like"/>
</dbReference>
<evidence type="ECO:0000259" key="1">
    <source>
        <dbReference type="SMART" id="SM00481"/>
    </source>
</evidence>
<dbReference type="GO" id="GO:0035312">
    <property type="term" value="F:5'-3' DNA exonuclease activity"/>
    <property type="evidence" value="ECO:0007669"/>
    <property type="project" value="TreeGrafter"/>
</dbReference>
<dbReference type="InterPro" id="IPR052018">
    <property type="entry name" value="PHP_domain"/>
</dbReference>
<dbReference type="Pfam" id="PF02811">
    <property type="entry name" value="PHP"/>
    <property type="match status" value="1"/>
</dbReference>
<dbReference type="InterPro" id="IPR003141">
    <property type="entry name" value="Pol/His_phosphatase_N"/>
</dbReference>
<name>A0AAU8HPY2_9FIRM</name>
<dbReference type="PANTHER" id="PTHR42924:SF3">
    <property type="entry name" value="POLYMERASE_HISTIDINOL PHOSPHATASE N-TERMINAL DOMAIN-CONTAINING PROTEIN"/>
    <property type="match status" value="1"/>
</dbReference>
<dbReference type="InterPro" id="IPR004013">
    <property type="entry name" value="PHP_dom"/>
</dbReference>
<protein>
    <submittedName>
        <fullName evidence="2">CehA/McbA family metallohydrolase</fullName>
    </submittedName>
</protein>
<dbReference type="EMBL" id="CP159485">
    <property type="protein sequence ID" value="XCI27647.1"/>
    <property type="molecule type" value="Genomic_DNA"/>
</dbReference>
<evidence type="ECO:0000313" key="2">
    <source>
        <dbReference type="EMBL" id="XCI27647.1"/>
    </source>
</evidence>
<proteinExistence type="predicted"/>